<sequence length="239" mass="25119">MTVRKTIAIFGAGTGLGSSLAHKFGREGYQVALVARRVSALEELVFSLASSGITAEPFSYDLTDLSGIPNLVRSIEDKLGKIDVAVYAPVSPGPNLALASAIDSSKLQSAAGLFLYSPVELSHTLLPRMLERGDGAIVLVGGLSAVIPMPRLSPLGQIMAATRNYALTLNAEVLQQGVYVGSVSIGALIDRSAGKNALEASGIELNVPIIDPDDIAEEIWTVVSRRDRAEVILPPLTTI</sequence>
<dbReference type="InterPro" id="IPR036291">
    <property type="entry name" value="NAD(P)-bd_dom_sf"/>
</dbReference>
<keyword evidence="2" id="KW-1185">Reference proteome</keyword>
<dbReference type="PANTHER" id="PTHR43431">
    <property type="entry name" value="OXIDOREDUCTASE, SHORT CHAIN DEHYDROGENASE/REDUCTASE FAMILY (AFU_ORTHOLOGUE AFUA_5G14000)"/>
    <property type="match status" value="1"/>
</dbReference>
<gene>
    <name evidence="1" type="ORF">ACFP9W_09715</name>
</gene>
<evidence type="ECO:0000313" key="2">
    <source>
        <dbReference type="Proteomes" id="UP001596230"/>
    </source>
</evidence>
<evidence type="ECO:0000313" key="1">
    <source>
        <dbReference type="EMBL" id="MFC6378362.1"/>
    </source>
</evidence>
<keyword evidence="1" id="KW-0560">Oxidoreductase</keyword>
<dbReference type="Gene3D" id="3.40.50.720">
    <property type="entry name" value="NAD(P)-binding Rossmann-like Domain"/>
    <property type="match status" value="1"/>
</dbReference>
<dbReference type="EC" id="1.-.-.-" evidence="1"/>
<reference evidence="2" key="1">
    <citation type="journal article" date="2019" name="Int. J. Syst. Evol. Microbiol.">
        <title>The Global Catalogue of Microorganisms (GCM) 10K type strain sequencing project: providing services to taxonomists for standard genome sequencing and annotation.</title>
        <authorList>
            <consortium name="The Broad Institute Genomics Platform"/>
            <consortium name="The Broad Institute Genome Sequencing Center for Infectious Disease"/>
            <person name="Wu L."/>
            <person name="Ma J."/>
        </authorList>
    </citation>
    <scope>NUCLEOTIDE SEQUENCE [LARGE SCALE GENOMIC DNA]</scope>
    <source>
        <strain evidence="2">CGMCC 1.18518</strain>
    </source>
</reference>
<dbReference type="Pfam" id="PF00106">
    <property type="entry name" value="adh_short"/>
    <property type="match status" value="1"/>
</dbReference>
<accession>A0ABW1W114</accession>
<comment type="caution">
    <text evidence="1">The sequence shown here is derived from an EMBL/GenBank/DDBJ whole genome shotgun (WGS) entry which is preliminary data.</text>
</comment>
<organism evidence="1 2">
    <name type="scientific">Tatumella terrea</name>
    <dbReference type="NCBI Taxonomy" id="419007"/>
    <lineage>
        <taxon>Bacteria</taxon>
        <taxon>Pseudomonadati</taxon>
        <taxon>Pseudomonadota</taxon>
        <taxon>Gammaproteobacteria</taxon>
        <taxon>Enterobacterales</taxon>
        <taxon>Erwiniaceae</taxon>
        <taxon>Tatumella</taxon>
    </lineage>
</organism>
<dbReference type="EMBL" id="JBHSUB010000010">
    <property type="protein sequence ID" value="MFC6378362.1"/>
    <property type="molecule type" value="Genomic_DNA"/>
</dbReference>
<dbReference type="GO" id="GO:0016491">
    <property type="term" value="F:oxidoreductase activity"/>
    <property type="evidence" value="ECO:0007669"/>
    <property type="project" value="UniProtKB-KW"/>
</dbReference>
<name>A0ABW1W114_9GAMM</name>
<proteinExistence type="predicted"/>
<dbReference type="InterPro" id="IPR002347">
    <property type="entry name" value="SDR_fam"/>
</dbReference>
<dbReference type="RefSeq" id="WP_385950526.1">
    <property type="nucleotide sequence ID" value="NZ_JBHSUB010000010.1"/>
</dbReference>
<dbReference type="SUPFAM" id="SSF51735">
    <property type="entry name" value="NAD(P)-binding Rossmann-fold domains"/>
    <property type="match status" value="1"/>
</dbReference>
<dbReference type="Proteomes" id="UP001596230">
    <property type="component" value="Unassembled WGS sequence"/>
</dbReference>
<protein>
    <submittedName>
        <fullName evidence="1">SDR family NAD(P)-dependent oxidoreductase</fullName>
        <ecNumber evidence="1">1.-.-.-</ecNumber>
    </submittedName>
</protein>
<dbReference type="PANTHER" id="PTHR43431:SF7">
    <property type="entry name" value="OXIDOREDUCTASE, SHORT CHAIN DEHYDROGENASE_REDUCTASE FAMILY (AFU_ORTHOLOGUE AFUA_5G14000)"/>
    <property type="match status" value="1"/>
</dbReference>